<dbReference type="GeneID" id="4616535"/>
<dbReference type="Proteomes" id="UP000002595">
    <property type="component" value="Chromosome"/>
</dbReference>
<dbReference type="RefSeq" id="WP_011763502.1">
    <property type="nucleotide sequence ID" value="NC_008701.1"/>
</dbReference>
<evidence type="ECO:0000313" key="3">
    <source>
        <dbReference type="EMBL" id="ABL88927.1"/>
    </source>
</evidence>
<evidence type="ECO:0000313" key="4">
    <source>
        <dbReference type="Proteomes" id="UP000002595"/>
    </source>
</evidence>
<dbReference type="AlphaFoldDB" id="A1RVE5"/>
<dbReference type="STRING" id="384616.Pisl_1778"/>
<keyword evidence="1 3" id="KW-0808">Transferase</keyword>
<dbReference type="eggNOG" id="arCOG01049">
    <property type="taxonomic scope" value="Archaea"/>
</dbReference>
<dbReference type="GO" id="GO:0003849">
    <property type="term" value="F:3-deoxy-7-phosphoheptulonate synthase activity"/>
    <property type="evidence" value="ECO:0007669"/>
    <property type="project" value="UniProtKB-EC"/>
</dbReference>
<dbReference type="SUPFAM" id="SSF51569">
    <property type="entry name" value="Aldolase"/>
    <property type="match status" value="1"/>
</dbReference>
<organism evidence="3 4">
    <name type="scientific">Pyrobaculum islandicum (strain DSM 4184 / JCM 9189 / GEO3)</name>
    <dbReference type="NCBI Taxonomy" id="384616"/>
    <lineage>
        <taxon>Archaea</taxon>
        <taxon>Thermoproteota</taxon>
        <taxon>Thermoprotei</taxon>
        <taxon>Thermoproteales</taxon>
        <taxon>Thermoproteaceae</taxon>
        <taxon>Pyrobaculum</taxon>
    </lineage>
</organism>
<dbReference type="InterPro" id="IPR006268">
    <property type="entry name" value="DAHP_syn_2"/>
</dbReference>
<evidence type="ECO:0000256" key="1">
    <source>
        <dbReference type="ARBA" id="ARBA00022679"/>
    </source>
</evidence>
<dbReference type="KEGG" id="pis:Pisl_1778"/>
<dbReference type="OrthoDB" id="350424at2157"/>
<gene>
    <name evidence="3" type="ordered locus">Pisl_1778</name>
</gene>
<dbReference type="GO" id="GO:0009073">
    <property type="term" value="P:aromatic amino acid family biosynthetic process"/>
    <property type="evidence" value="ECO:0007669"/>
    <property type="project" value="InterPro"/>
</dbReference>
<reference evidence="3" key="1">
    <citation type="submission" date="2006-12" db="EMBL/GenBank/DDBJ databases">
        <title>Complete sequence of Pyrobaculum islandicum DSM 4184.</title>
        <authorList>
            <person name="Copeland A."/>
            <person name="Lucas S."/>
            <person name="Lapidus A."/>
            <person name="Barry K."/>
            <person name="Detter J.C."/>
            <person name="Glavina del Rio T."/>
            <person name="Dalin E."/>
            <person name="Tice H."/>
            <person name="Pitluck S."/>
            <person name="Meincke L."/>
            <person name="Brettin T."/>
            <person name="Bruce D."/>
            <person name="Han C."/>
            <person name="Tapia R."/>
            <person name="Gilna P."/>
            <person name="Schmutz J."/>
            <person name="Larimer F."/>
            <person name="Land M."/>
            <person name="Hauser L."/>
            <person name="Kyrpides N."/>
            <person name="Mikhailova N."/>
            <person name="Cozen A.E."/>
            <person name="Fitz-Gibbon S.T."/>
            <person name="House C.H."/>
            <person name="Saltikov C."/>
            <person name="Lowe T."/>
            <person name="Richardson P."/>
        </authorList>
    </citation>
    <scope>NUCLEOTIDE SEQUENCE [LARGE SCALE GENOMIC DNA]</scope>
    <source>
        <strain evidence="3">DSM 4184</strain>
    </source>
</reference>
<dbReference type="GO" id="GO:0016832">
    <property type="term" value="F:aldehyde-lyase activity"/>
    <property type="evidence" value="ECO:0007669"/>
    <property type="project" value="InterPro"/>
</dbReference>
<dbReference type="InterPro" id="IPR006218">
    <property type="entry name" value="DAHP1/KDSA"/>
</dbReference>
<dbReference type="HOGENOM" id="CLU_062599_0_0_2"/>
<name>A1RVE5_PYRIL</name>
<sequence length="328" mass="36114">MLYIVEGPQQGKSLKEEIEARGVPAWYVELWGNYIVVTPPNVRLQGLNTPVKAAIELKTDSQLVSREWKRDPTPVYIGGREVREGKIFIIAGPCSVETEDQIMKTARFVKEAGADALRGGAFKPRTSPYTFQGLGEEGLKLLAKAREETGLPAVTELMDPEDMPLVVRYADAIQVGARNMQNFTLLKKLGRAGKPVLLKRGFGNTIEEWLLAAEYVALHGNGGIILVERGIRTFDKTLRFTLDVGAIAYAKQHTHLPVIGDPSHPAGDRRYVIPLALAILAAGADGLIVEVHPDPDKAWSDAKQQLTFDQFRELVQKAREVARALGKS</sequence>
<dbReference type="EC" id="2.5.1.54" evidence="3"/>
<dbReference type="EMBL" id="CP000504">
    <property type="protein sequence ID" value="ABL88927.1"/>
    <property type="molecule type" value="Genomic_DNA"/>
</dbReference>
<proteinExistence type="predicted"/>
<dbReference type="PANTHER" id="PTHR43018:SF2">
    <property type="entry name" value="PHOSPHO-2-DEHYDRO-3-DEOXYHEPTONATE ALDOLASE"/>
    <property type="match status" value="1"/>
</dbReference>
<dbReference type="NCBIfam" id="NF009239">
    <property type="entry name" value="PRK12595.1"/>
    <property type="match status" value="1"/>
</dbReference>
<dbReference type="NCBIfam" id="TIGR01361">
    <property type="entry name" value="DAHP_synth_Bsub"/>
    <property type="match status" value="1"/>
</dbReference>
<dbReference type="PANTHER" id="PTHR43018">
    <property type="entry name" value="PHOSPHO-2-DEHYDRO-3-DEOXYHEPTONATE ALDOLASE"/>
    <property type="match status" value="1"/>
</dbReference>
<protein>
    <submittedName>
        <fullName evidence="3">3-deoxy-D-arabinoheptulosonate-7-phosphate synthase</fullName>
        <ecNumber evidence="3">2.5.1.54</ecNumber>
    </submittedName>
</protein>
<dbReference type="Pfam" id="PF00793">
    <property type="entry name" value="DAHP_synth_1"/>
    <property type="match status" value="1"/>
</dbReference>
<dbReference type="InterPro" id="IPR052899">
    <property type="entry name" value="Class-I_DAHP_synthase"/>
</dbReference>
<evidence type="ECO:0000259" key="2">
    <source>
        <dbReference type="Pfam" id="PF00793"/>
    </source>
</evidence>
<accession>A1RVE5</accession>
<dbReference type="Gene3D" id="3.20.20.70">
    <property type="entry name" value="Aldolase class I"/>
    <property type="match status" value="1"/>
</dbReference>
<keyword evidence="4" id="KW-1185">Reference proteome</keyword>
<dbReference type="NCBIfam" id="NF006421">
    <property type="entry name" value="PRK08673.1"/>
    <property type="match status" value="1"/>
</dbReference>
<feature type="domain" description="DAHP synthetase I/KDSA" evidence="2">
    <location>
        <begin position="85"/>
        <end position="321"/>
    </location>
</feature>
<dbReference type="InterPro" id="IPR013785">
    <property type="entry name" value="Aldolase_TIM"/>
</dbReference>